<dbReference type="GO" id="GO:0006270">
    <property type="term" value="P:DNA replication initiation"/>
    <property type="evidence" value="ECO:0007669"/>
    <property type="project" value="TreeGrafter"/>
</dbReference>
<dbReference type="PANTHER" id="PTHR13561:SF20">
    <property type="entry name" value="DNA TOPOISOMERASE 2-BINDING PROTEIN 1"/>
    <property type="match status" value="1"/>
</dbReference>
<feature type="compositionally biased region" description="Basic and acidic residues" evidence="2">
    <location>
        <begin position="858"/>
        <end position="869"/>
    </location>
</feature>
<dbReference type="GO" id="GO:0007095">
    <property type="term" value="P:mitotic G2 DNA damage checkpoint signaling"/>
    <property type="evidence" value="ECO:0007669"/>
    <property type="project" value="TreeGrafter"/>
</dbReference>
<accession>A0A0P1BLN2</accession>
<dbReference type="Proteomes" id="UP000054845">
    <property type="component" value="Unassembled WGS sequence"/>
</dbReference>
<feature type="compositionally biased region" description="Polar residues" evidence="2">
    <location>
        <begin position="401"/>
        <end position="416"/>
    </location>
</feature>
<feature type="region of interest" description="Disordered" evidence="2">
    <location>
        <begin position="727"/>
        <end position="824"/>
    </location>
</feature>
<feature type="region of interest" description="Disordered" evidence="2">
    <location>
        <begin position="364"/>
        <end position="432"/>
    </location>
</feature>
<keyword evidence="5" id="KW-1185">Reference proteome</keyword>
<feature type="region of interest" description="Disordered" evidence="2">
    <location>
        <begin position="852"/>
        <end position="947"/>
    </location>
</feature>
<dbReference type="AlphaFoldDB" id="A0A0P1BLN2"/>
<dbReference type="STRING" id="401625.A0A0P1BLN2"/>
<dbReference type="InterPro" id="IPR036420">
    <property type="entry name" value="BRCT_dom_sf"/>
</dbReference>
<proteinExistence type="predicted"/>
<dbReference type="CDD" id="cd00027">
    <property type="entry name" value="BRCT"/>
    <property type="match status" value="1"/>
</dbReference>
<evidence type="ECO:0000256" key="1">
    <source>
        <dbReference type="ARBA" id="ARBA00022737"/>
    </source>
</evidence>
<feature type="domain" description="BRCT" evidence="3">
    <location>
        <begin position="73"/>
        <end position="145"/>
    </location>
</feature>
<name>A0A0P1BLN2_9BASI</name>
<feature type="domain" description="BRCT" evidence="3">
    <location>
        <begin position="165"/>
        <end position="288"/>
    </location>
</feature>
<protein>
    <submittedName>
        <fullName evidence="4">MUTAGEN-SENSITIVE 101</fullName>
    </submittedName>
</protein>
<feature type="compositionally biased region" description="Basic and acidic residues" evidence="2">
    <location>
        <begin position="381"/>
        <end position="397"/>
    </location>
</feature>
<dbReference type="GO" id="GO:0033314">
    <property type="term" value="P:mitotic DNA replication checkpoint signaling"/>
    <property type="evidence" value="ECO:0007669"/>
    <property type="project" value="TreeGrafter"/>
</dbReference>
<feature type="region of interest" description="Disordered" evidence="2">
    <location>
        <begin position="1"/>
        <end position="44"/>
    </location>
</feature>
<organism evidence="4 5">
    <name type="scientific">Ceraceosorus bombacis</name>
    <dbReference type="NCBI Taxonomy" id="401625"/>
    <lineage>
        <taxon>Eukaryota</taxon>
        <taxon>Fungi</taxon>
        <taxon>Dikarya</taxon>
        <taxon>Basidiomycota</taxon>
        <taxon>Ustilaginomycotina</taxon>
        <taxon>Exobasidiomycetes</taxon>
        <taxon>Ceraceosorales</taxon>
        <taxon>Ceraceosoraceae</taxon>
        <taxon>Ceraceosorus</taxon>
    </lineage>
</organism>
<dbReference type="Pfam" id="PF12738">
    <property type="entry name" value="PTCB-BRCT"/>
    <property type="match status" value="1"/>
</dbReference>
<dbReference type="InterPro" id="IPR001357">
    <property type="entry name" value="BRCT_dom"/>
</dbReference>
<feature type="compositionally biased region" description="Polar residues" evidence="2">
    <location>
        <begin position="423"/>
        <end position="432"/>
    </location>
</feature>
<dbReference type="EMBL" id="CCYA01000265">
    <property type="protein sequence ID" value="CEH17685.1"/>
    <property type="molecule type" value="Genomic_DNA"/>
</dbReference>
<dbReference type="OrthoDB" id="251770at2759"/>
<keyword evidence="1" id="KW-0677">Repeat</keyword>
<feature type="compositionally biased region" description="Polar residues" evidence="2">
    <location>
        <begin position="871"/>
        <end position="893"/>
    </location>
</feature>
<dbReference type="SUPFAM" id="SSF52113">
    <property type="entry name" value="BRCT domain"/>
    <property type="match status" value="3"/>
</dbReference>
<dbReference type="PROSITE" id="PS50172">
    <property type="entry name" value="BRCT"/>
    <property type="match status" value="3"/>
</dbReference>
<dbReference type="PANTHER" id="PTHR13561">
    <property type="entry name" value="DNA REPLICATION REGULATOR DPB11-RELATED"/>
    <property type="match status" value="1"/>
</dbReference>
<sequence length="947" mass="102191">MSSLNRSARAHRSTKVPNAILRPAPPNVGASGSSKSARAFRSEADNAEADAHFRALRQAADQRAEQMDEDSNWNEKPLLGAVIGFSGLGDRKNHYQQMARDLGAEARSDMPENTHFLLAVEPLSEKCTRAVDAGIRIVQPRWLEEVKRRWCHDEPVDIDGLATEYALDTFATLNVVLAGFHDAEERRDIRTRMIGAGAECPRDTDLAAGGHTHVLCSSTAKSESITLKSVLKFKGRAERYIRRSEKIPTGAPDAAQMLNAIAMHCVVLEWMQDSLEVGGCLDSTRYELNKFSLQPADRRSFIDATLRNRTRVAEDFKARHASAVARSVAQDVSTEGDERVSIQRATQQANNPNILRKIIAQASDDGPEGLAQPDKAPLGGSREHAFGDHGEQSKEKGAQAAQGTKHIQTEIKSSQKGPKAAHSPQQQGEPASFSTKGVFAGLAFTLDLVESKFQTRVAEQIVRYGGRVLPDAQAHHAQYCVVECCSSPECPTSSSPNALQVTIWWIERCIHLNNLEPIDSTPFARPSTPFIPQAVLKGLRISITQAGHSVDDSQSSRVLQVLGVIPSSSFGRGRYTHLYCGSDEGGPEVSRSEKVKAAREWGVPIVGAAFVRRLYEEGIVDPPGAPLSSCGGQQNSQVLPDSLATTVRRTDSECSNKASQMTQSMAMVQMNRPKQVAQKKAPQIEADVSASATHPVTATQIAWESVNQSMVGQLAADELAGLLNGTRSTTTEKVKRPTSADLLSRSKSRKGPPSRSGSKRATSIGSGTGRDGSTSPEKGGRDDSVDSGSVSPSKSQTAEGRAEELVQRFAQHEPGNSDESKMQATRICWEDPNAKRGMLQLQQMMAASIPSIAPTRSPCKDEPFADHASPRKTTNGGKRSTTSANAAAQSFENASAKRARLSHTAAKAAVVGAKNLSPSKNAYELDDQGLTSPSRQVLARKQPNSRA</sequence>
<feature type="compositionally biased region" description="Low complexity" evidence="2">
    <location>
        <begin position="786"/>
        <end position="795"/>
    </location>
</feature>
<feature type="compositionally biased region" description="Polar residues" evidence="2">
    <location>
        <begin position="761"/>
        <end position="776"/>
    </location>
</feature>
<evidence type="ECO:0000313" key="4">
    <source>
        <dbReference type="EMBL" id="CEH17685.1"/>
    </source>
</evidence>
<evidence type="ECO:0000259" key="3">
    <source>
        <dbReference type="PROSITE" id="PS50172"/>
    </source>
</evidence>
<reference evidence="4 5" key="1">
    <citation type="submission" date="2014-09" db="EMBL/GenBank/DDBJ databases">
        <authorList>
            <person name="Magalhaes I.L.F."/>
            <person name="Oliveira U."/>
            <person name="Santos F.R."/>
            <person name="Vidigal T.H.D.A."/>
            <person name="Brescovit A.D."/>
            <person name="Santos A.J."/>
        </authorList>
    </citation>
    <scope>NUCLEOTIDE SEQUENCE [LARGE SCALE GENOMIC DNA]</scope>
</reference>
<dbReference type="SMART" id="SM00292">
    <property type="entry name" value="BRCT"/>
    <property type="match status" value="3"/>
</dbReference>
<feature type="domain" description="BRCT" evidence="3">
    <location>
        <begin position="434"/>
        <end position="523"/>
    </location>
</feature>
<dbReference type="Gene3D" id="3.40.50.10190">
    <property type="entry name" value="BRCT domain"/>
    <property type="match status" value="4"/>
</dbReference>
<evidence type="ECO:0000256" key="2">
    <source>
        <dbReference type="SAM" id="MobiDB-lite"/>
    </source>
</evidence>
<evidence type="ECO:0000313" key="5">
    <source>
        <dbReference type="Proteomes" id="UP000054845"/>
    </source>
</evidence>
<feature type="region of interest" description="Disordered" evidence="2">
    <location>
        <begin position="329"/>
        <end position="348"/>
    </location>
</feature>